<accession>A0A379TRN2</accession>
<dbReference type="AlphaFoldDB" id="A0A379TRN2"/>
<sequence length="110" mass="12834">MNVLKFKNGTVSVGDIFVSSWGYEQTNVNFYQVISLHGKITVTVRQIRTNIQHTKSMMTGYKIPRLNDFCGEPLKRRVREFSCEPAICIEAFETAYKTQPEEEFEFTSYY</sequence>
<protein>
    <submittedName>
        <fullName evidence="1">YagA-like plasmid protein</fullName>
    </submittedName>
</protein>
<proteinExistence type="predicted"/>
<evidence type="ECO:0000313" key="1">
    <source>
        <dbReference type="EMBL" id="SUG53003.1"/>
    </source>
</evidence>
<dbReference type="Proteomes" id="UP000254633">
    <property type="component" value="Unassembled WGS sequence"/>
</dbReference>
<gene>
    <name evidence="1" type="ORF">NCTC10060_00030</name>
</gene>
<dbReference type="EMBL" id="UGXH01000001">
    <property type="protein sequence ID" value="SUG53003.1"/>
    <property type="molecule type" value="Genomic_DNA"/>
</dbReference>
<reference evidence="1 2" key="1">
    <citation type="submission" date="2018-06" db="EMBL/GenBank/DDBJ databases">
        <authorList>
            <consortium name="Pathogen Informatics"/>
            <person name="Doyle S."/>
        </authorList>
    </citation>
    <scope>NUCLEOTIDE SEQUENCE [LARGE SCALE GENOMIC DNA]</scope>
    <source>
        <strain evidence="1 2">NCTC10060</strain>
    </source>
</reference>
<dbReference type="RefSeq" id="WP_136058631.1">
    <property type="nucleotide sequence ID" value="NZ_DACWWF010000017.1"/>
</dbReference>
<organism evidence="1 2">
    <name type="scientific">Salmonella diarizonae</name>
    <dbReference type="NCBI Taxonomy" id="59204"/>
    <lineage>
        <taxon>Bacteria</taxon>
        <taxon>Pseudomonadati</taxon>
        <taxon>Pseudomonadota</taxon>
        <taxon>Gammaproteobacteria</taxon>
        <taxon>Enterobacterales</taxon>
        <taxon>Enterobacteriaceae</taxon>
        <taxon>Salmonella</taxon>
    </lineage>
</organism>
<name>A0A379TRN2_SALDZ</name>
<evidence type="ECO:0000313" key="2">
    <source>
        <dbReference type="Proteomes" id="UP000254633"/>
    </source>
</evidence>